<reference evidence="4" key="1">
    <citation type="submission" date="2016-10" db="EMBL/GenBank/DDBJ databases">
        <authorList>
            <person name="Varghese N."/>
            <person name="Submissions S."/>
        </authorList>
    </citation>
    <scope>NUCLEOTIDE SEQUENCE [LARGE SCALE GENOMIC DNA]</scope>
    <source>
        <strain evidence="4">OR362-8,ATCC BAA-1266,JCM 13504</strain>
    </source>
</reference>
<dbReference type="Pfam" id="PF18911">
    <property type="entry name" value="PKD_4"/>
    <property type="match status" value="1"/>
</dbReference>
<dbReference type="OrthoDB" id="1652165at2"/>
<dbReference type="SUPFAM" id="SSF49299">
    <property type="entry name" value="PKD domain"/>
    <property type="match status" value="1"/>
</dbReference>
<feature type="signal peptide" evidence="1">
    <location>
        <begin position="1"/>
        <end position="22"/>
    </location>
</feature>
<dbReference type="InterPro" id="IPR013783">
    <property type="entry name" value="Ig-like_fold"/>
</dbReference>
<dbReference type="PROSITE" id="PS50093">
    <property type="entry name" value="PKD"/>
    <property type="match status" value="1"/>
</dbReference>
<dbReference type="PANTHER" id="PTHR35580:SF1">
    <property type="entry name" value="PHYTASE-LIKE DOMAIN-CONTAINING PROTEIN"/>
    <property type="match status" value="1"/>
</dbReference>
<dbReference type="STRING" id="1227077.SAMN04515668_1569"/>
<dbReference type="PANTHER" id="PTHR35580">
    <property type="entry name" value="CELL SURFACE GLYCOPROTEIN (S-LAYER PROTEIN)-LIKE PROTEIN"/>
    <property type="match status" value="1"/>
</dbReference>
<sequence length="1354" mass="140360">MKLPLLFVAVSLLNLLADPAVAQSKVSHRPPAEATLEFIENKGQWDVPVRYAAPLPGGRLFAEADGLTFSLLANGGPAQHGHNQDKASPPDGPLRGHAFTLRFDGARPATITAEMPTTERRHYLVGNDAQHWARDVRGFRELHYAGLWPGVSARVYESTDQHLEYDFELAAGANPAAIGVRHDGADGLALDPAGNLLVRTSVGTVTERAPQAWQTDARGRRQPVACHYVLTGKVVRFALGAYDAARPLTIDPVVVFATYSGSTADNWGFTATYDNSGNMYAGGIAFSPGYPTTTGAFQTAFANLIDIAITKYNTGVSGPAARVWATHLGGNNADFPHSLVVNNQDELLVLGSTGSTDYPVTANALQSRFAGGFATDLFGSSAPYDAPNGSDLIITRLNASGSGLVASTYLGGSGNDGLLPLVYTNSPFGGALQLPHNYGDPFRGDIQVDAAGNVYIASHTTSTDFPLARGFNSTYRGGTSDGVVCKLAPNLASLTWGSYLGGAGADAAYSIQIEPASGDVYLAGGTLSADFPVTAGAYLATRPGNVDGFAARISANGTSLLRATYVGTASYDQAYFLQLGTDGGVYLLGQTLGAFPATPGLFGTTNGTLFIQKLDADLNQSLLATSFGSTDPLNAGKASLDPTAFLVDRCDRVYVCGWGGAANTTGTNPTYLSGNGSTTRLPTTPDAIQPTTDGSDFYLAQFSAGLTSLTYGTYYGNNAPGRSGEHVDGGTSRFDPRGIVYQSVCSCFTNTGFPIPAGANTYSTTNNSGSRCNNAAFVFNFQPGTANAGADLAVCATAGPLPLVGTPAGGIWAGPGVSGSIATGYVFTPSLAMVGVHTLTYTFVSTGLCTTTDTRRTTVGAPPAAVAISPQLLSTYCLPPPGGTPLPDVTLTATPTGGTFSGPGVSGSVATGFVFNPNQGPGIVQITYTRDVDGCVVQGTRDVALAPGVSAGPAQTLCATAPPIALTGSPAGGVWAGPGVSGTTATGFVFTPSAALTGLQTLTYTVATTGPCGNTATRAVTVVPPPTLGIAGLAPIGYCLPRNGTFLPYATLTGTPAGGTFSGPGVFGSAATGFQFNPNIGPGTYQVVYTLDFNACVLQTTQAVTLTNQFTATLAADTILCPGSRQPFALRGSPAGGVFTGTGVSGSAATGFQFTPPAGFSGTASLTYTVTQGACTTTATRRISVATPPLLLAFWDPVACPETRYAPLTARFTSASANNFSQFPRVWDFGDGTQSTEPTPTHTYTTPGTYRPRLLVRYNDNRCEAVANAPLIEVKARIIPNIITPNGDNQNQTFRIGPDCTPRLQVFSRWGQQVFESAAYHDEWDAHGQLPGVYYYLLTYTDGLRIKGWVEVVR</sequence>
<protein>
    <submittedName>
        <fullName evidence="3">PKD domain-containing protein</fullName>
    </submittedName>
</protein>
<feature type="chain" id="PRO_5011555990" evidence="1">
    <location>
        <begin position="23"/>
        <end position="1354"/>
    </location>
</feature>
<dbReference type="Pfam" id="PF13585">
    <property type="entry name" value="CHU_C"/>
    <property type="match status" value="1"/>
</dbReference>
<keyword evidence="1" id="KW-0732">Signal</keyword>
<dbReference type="EMBL" id="FOXS01000002">
    <property type="protein sequence ID" value="SFQ25073.1"/>
    <property type="molecule type" value="Genomic_DNA"/>
</dbReference>
<dbReference type="Pfam" id="PF25778">
    <property type="entry name" value="DUF7948"/>
    <property type="match status" value="1"/>
</dbReference>
<dbReference type="InterPro" id="IPR000601">
    <property type="entry name" value="PKD_dom"/>
</dbReference>
<dbReference type="InterPro" id="IPR022409">
    <property type="entry name" value="PKD/Chitinase_dom"/>
</dbReference>
<accession>A0A1I5WZC5</accession>
<evidence type="ECO:0000313" key="4">
    <source>
        <dbReference type="Proteomes" id="UP000199029"/>
    </source>
</evidence>
<dbReference type="SMART" id="SM00089">
    <property type="entry name" value="PKD"/>
    <property type="match status" value="1"/>
</dbReference>
<dbReference type="InterPro" id="IPR052918">
    <property type="entry name" value="Motility_Chemotaxis_Reg"/>
</dbReference>
<dbReference type="InterPro" id="IPR035986">
    <property type="entry name" value="PKD_dom_sf"/>
</dbReference>
<dbReference type="InterPro" id="IPR057708">
    <property type="entry name" value="DUF7948"/>
</dbReference>
<evidence type="ECO:0000259" key="2">
    <source>
        <dbReference type="PROSITE" id="PS50093"/>
    </source>
</evidence>
<keyword evidence="4" id="KW-1185">Reference proteome</keyword>
<feature type="domain" description="PKD" evidence="2">
    <location>
        <begin position="1227"/>
        <end position="1256"/>
    </location>
</feature>
<dbReference type="Gene3D" id="2.60.40.10">
    <property type="entry name" value="Immunoglobulins"/>
    <property type="match status" value="1"/>
</dbReference>
<evidence type="ECO:0000256" key="1">
    <source>
        <dbReference type="SAM" id="SignalP"/>
    </source>
</evidence>
<dbReference type="Proteomes" id="UP000199029">
    <property type="component" value="Unassembled WGS sequence"/>
</dbReference>
<gene>
    <name evidence="3" type="ORF">SAMN04515668_1569</name>
</gene>
<evidence type="ECO:0000313" key="3">
    <source>
        <dbReference type="EMBL" id="SFQ25073.1"/>
    </source>
</evidence>
<name>A0A1I5WZC5_HYMAR</name>
<proteinExistence type="predicted"/>
<organism evidence="3 4">
    <name type="scientific">Hymenobacter arizonensis</name>
    <name type="common">Siccationidurans arizonensis</name>
    <dbReference type="NCBI Taxonomy" id="1227077"/>
    <lineage>
        <taxon>Bacteria</taxon>
        <taxon>Pseudomonadati</taxon>
        <taxon>Bacteroidota</taxon>
        <taxon>Cytophagia</taxon>
        <taxon>Cytophagales</taxon>
        <taxon>Hymenobacteraceae</taxon>
        <taxon>Hymenobacter</taxon>
    </lineage>
</organism>